<dbReference type="InterPro" id="IPR011105">
    <property type="entry name" value="Cell_wall_hydrolase_SleB"/>
</dbReference>
<dbReference type="PROSITE" id="PS51782">
    <property type="entry name" value="LYSM"/>
    <property type="match status" value="1"/>
</dbReference>
<dbReference type="SUPFAM" id="SSF54106">
    <property type="entry name" value="LysM domain"/>
    <property type="match status" value="1"/>
</dbReference>
<dbReference type="Proteomes" id="UP000199159">
    <property type="component" value="Unassembled WGS sequence"/>
</dbReference>
<evidence type="ECO:0000313" key="3">
    <source>
        <dbReference type="EMBL" id="SDP34014.1"/>
    </source>
</evidence>
<name>A0A1H0RX02_9BACI</name>
<evidence type="ECO:0000256" key="1">
    <source>
        <dbReference type="SAM" id="SignalP"/>
    </source>
</evidence>
<dbReference type="InterPro" id="IPR042047">
    <property type="entry name" value="SleB_dom1"/>
</dbReference>
<evidence type="ECO:0000259" key="2">
    <source>
        <dbReference type="PROSITE" id="PS51782"/>
    </source>
</evidence>
<dbReference type="InterPro" id="IPR036779">
    <property type="entry name" value="LysM_dom_sf"/>
</dbReference>
<gene>
    <name evidence="3" type="ORF">SAMN05216565_102424</name>
</gene>
<organism evidence="3 4">
    <name type="scientific">Litchfieldia salsa</name>
    <dbReference type="NCBI Taxonomy" id="930152"/>
    <lineage>
        <taxon>Bacteria</taxon>
        <taxon>Bacillati</taxon>
        <taxon>Bacillota</taxon>
        <taxon>Bacilli</taxon>
        <taxon>Bacillales</taxon>
        <taxon>Bacillaceae</taxon>
        <taxon>Litchfieldia</taxon>
    </lineage>
</organism>
<dbReference type="Pfam" id="PF01476">
    <property type="entry name" value="LysM"/>
    <property type="match status" value="1"/>
</dbReference>
<feature type="signal peptide" evidence="1">
    <location>
        <begin position="1"/>
        <end position="22"/>
    </location>
</feature>
<dbReference type="GO" id="GO:0016787">
    <property type="term" value="F:hydrolase activity"/>
    <property type="evidence" value="ECO:0007669"/>
    <property type="project" value="InterPro"/>
</dbReference>
<sequence>MKLTNKLIIISTLAVSMFLFNANTEASTTYTVKSGDTLWKIATWNSVSVNMLKQVNKQTSNIIYPGQKLVIPKSLTAAEKDLLAKIVHAEAKGEPYAGKVAVATVVLNRVDSGLFPNTIQGVIYERTSNGGYAFSPVANGTINQPADLSAKRAVEEAIAFRGQGRGSLYFYNPAKSTNKWILTREVTTTIGNHKFAK</sequence>
<proteinExistence type="predicted"/>
<feature type="domain" description="LysM" evidence="2">
    <location>
        <begin position="28"/>
        <end position="71"/>
    </location>
</feature>
<dbReference type="AlphaFoldDB" id="A0A1H0RX02"/>
<protein>
    <submittedName>
        <fullName evidence="3">N-acetylmuramoyl-L-alanine amidase</fullName>
    </submittedName>
</protein>
<dbReference type="RefSeq" id="WP_090850902.1">
    <property type="nucleotide sequence ID" value="NZ_FNJU01000002.1"/>
</dbReference>
<keyword evidence="1" id="KW-0732">Signal</keyword>
<accession>A0A1H0RX02</accession>
<keyword evidence="4" id="KW-1185">Reference proteome</keyword>
<dbReference type="STRING" id="930152.SAMN05216565_102424"/>
<dbReference type="OrthoDB" id="9785345at2"/>
<dbReference type="PANTHER" id="PTHR33734">
    <property type="entry name" value="LYSM DOMAIN-CONTAINING GPI-ANCHORED PROTEIN 2"/>
    <property type="match status" value="1"/>
</dbReference>
<dbReference type="Gene3D" id="3.10.350.10">
    <property type="entry name" value="LysM domain"/>
    <property type="match status" value="1"/>
</dbReference>
<dbReference type="SMART" id="SM00257">
    <property type="entry name" value="LysM"/>
    <property type="match status" value="1"/>
</dbReference>
<dbReference type="Gene3D" id="1.10.10.2520">
    <property type="entry name" value="Cell wall hydrolase SleB, domain 1"/>
    <property type="match status" value="1"/>
</dbReference>
<evidence type="ECO:0000313" key="4">
    <source>
        <dbReference type="Proteomes" id="UP000199159"/>
    </source>
</evidence>
<dbReference type="Pfam" id="PF07486">
    <property type="entry name" value="Hydrolase_2"/>
    <property type="match status" value="1"/>
</dbReference>
<reference evidence="4" key="1">
    <citation type="submission" date="2016-10" db="EMBL/GenBank/DDBJ databases">
        <authorList>
            <person name="Varghese N."/>
            <person name="Submissions S."/>
        </authorList>
    </citation>
    <scope>NUCLEOTIDE SEQUENCE [LARGE SCALE GENOMIC DNA]</scope>
    <source>
        <strain evidence="4">IBRC-M10078</strain>
    </source>
</reference>
<feature type="chain" id="PRO_5039374728" evidence="1">
    <location>
        <begin position="23"/>
        <end position="197"/>
    </location>
</feature>
<dbReference type="CDD" id="cd00118">
    <property type="entry name" value="LysM"/>
    <property type="match status" value="1"/>
</dbReference>
<dbReference type="GO" id="GO:0008932">
    <property type="term" value="F:lytic endotransglycosylase activity"/>
    <property type="evidence" value="ECO:0007669"/>
    <property type="project" value="TreeGrafter"/>
</dbReference>
<dbReference type="Gene3D" id="6.20.240.60">
    <property type="match status" value="1"/>
</dbReference>
<dbReference type="EMBL" id="FNJU01000002">
    <property type="protein sequence ID" value="SDP34014.1"/>
    <property type="molecule type" value="Genomic_DNA"/>
</dbReference>
<dbReference type="PANTHER" id="PTHR33734:SF22">
    <property type="entry name" value="MEMBRANE-BOUND LYTIC MUREIN TRANSGLYCOSYLASE D"/>
    <property type="match status" value="1"/>
</dbReference>
<dbReference type="InterPro" id="IPR018392">
    <property type="entry name" value="LysM"/>
</dbReference>